<evidence type="ECO:0000313" key="2">
    <source>
        <dbReference type="Proteomes" id="UP001500279"/>
    </source>
</evidence>
<reference evidence="2" key="1">
    <citation type="journal article" date="2019" name="Int. J. Syst. Evol. Microbiol.">
        <title>The Global Catalogue of Microorganisms (GCM) 10K type strain sequencing project: providing services to taxonomists for standard genome sequencing and annotation.</title>
        <authorList>
            <consortium name="The Broad Institute Genomics Platform"/>
            <consortium name="The Broad Institute Genome Sequencing Center for Infectious Disease"/>
            <person name="Wu L."/>
            <person name="Ma J."/>
        </authorList>
    </citation>
    <scope>NUCLEOTIDE SEQUENCE [LARGE SCALE GENOMIC DNA]</scope>
    <source>
        <strain evidence="2">JCM 15503</strain>
    </source>
</reference>
<protein>
    <submittedName>
        <fullName evidence="1">Uncharacterized protein</fullName>
    </submittedName>
</protein>
<gene>
    <name evidence="1" type="ORF">GCM10009107_05140</name>
</gene>
<dbReference type="EMBL" id="BAAAEW010000004">
    <property type="protein sequence ID" value="GAA0742047.1"/>
    <property type="molecule type" value="Genomic_DNA"/>
</dbReference>
<evidence type="ECO:0000313" key="1">
    <source>
        <dbReference type="EMBL" id="GAA0742047.1"/>
    </source>
</evidence>
<keyword evidence="2" id="KW-1185">Reference proteome</keyword>
<dbReference type="Proteomes" id="UP001500279">
    <property type="component" value="Unassembled WGS sequence"/>
</dbReference>
<proteinExistence type="predicted"/>
<name>A0ABP3UVL5_9BURK</name>
<sequence>MRGWRGADSGENELRKSSAINATESIVQIDLQQAITRPAARIGCTLKSGPGQQLWLDQCQQVRVPVVAVAVDAWIKAPGRKGGR</sequence>
<organism evidence="1 2">
    <name type="scientific">Ideonella azotifigens</name>
    <dbReference type="NCBI Taxonomy" id="513160"/>
    <lineage>
        <taxon>Bacteria</taxon>
        <taxon>Pseudomonadati</taxon>
        <taxon>Pseudomonadota</taxon>
        <taxon>Betaproteobacteria</taxon>
        <taxon>Burkholderiales</taxon>
        <taxon>Sphaerotilaceae</taxon>
        <taxon>Ideonella</taxon>
    </lineage>
</organism>
<accession>A0ABP3UVL5</accession>
<comment type="caution">
    <text evidence="1">The sequence shown here is derived from an EMBL/GenBank/DDBJ whole genome shotgun (WGS) entry which is preliminary data.</text>
</comment>